<keyword evidence="3" id="KW-1185">Reference proteome</keyword>
<dbReference type="OrthoDB" id="5326588at2759"/>
<evidence type="ECO:0000313" key="3">
    <source>
        <dbReference type="Proteomes" id="UP000799767"/>
    </source>
</evidence>
<name>A0A6A6PNE6_9PEZI</name>
<protein>
    <submittedName>
        <fullName evidence="2">Uncharacterized protein</fullName>
    </submittedName>
</protein>
<dbReference type="Proteomes" id="UP000799767">
    <property type="component" value="Unassembled WGS sequence"/>
</dbReference>
<reference evidence="2" key="1">
    <citation type="journal article" date="2020" name="Stud. Mycol.">
        <title>101 Dothideomycetes genomes: a test case for predicting lifestyles and emergence of pathogens.</title>
        <authorList>
            <person name="Haridas S."/>
            <person name="Albert R."/>
            <person name="Binder M."/>
            <person name="Bloem J."/>
            <person name="Labutti K."/>
            <person name="Salamov A."/>
            <person name="Andreopoulos B."/>
            <person name="Baker S."/>
            <person name="Barry K."/>
            <person name="Bills G."/>
            <person name="Bluhm B."/>
            <person name="Cannon C."/>
            <person name="Castanera R."/>
            <person name="Culley D."/>
            <person name="Daum C."/>
            <person name="Ezra D."/>
            <person name="Gonzalez J."/>
            <person name="Henrissat B."/>
            <person name="Kuo A."/>
            <person name="Liang C."/>
            <person name="Lipzen A."/>
            <person name="Lutzoni F."/>
            <person name="Magnuson J."/>
            <person name="Mondo S."/>
            <person name="Nolan M."/>
            <person name="Ohm R."/>
            <person name="Pangilinan J."/>
            <person name="Park H.-J."/>
            <person name="Ramirez L."/>
            <person name="Alfaro M."/>
            <person name="Sun H."/>
            <person name="Tritt A."/>
            <person name="Yoshinaga Y."/>
            <person name="Zwiers L.-H."/>
            <person name="Turgeon B."/>
            <person name="Goodwin S."/>
            <person name="Spatafora J."/>
            <person name="Crous P."/>
            <person name="Grigoriev I."/>
        </authorList>
    </citation>
    <scope>NUCLEOTIDE SEQUENCE</scope>
    <source>
        <strain evidence="2">CBS 113389</strain>
    </source>
</reference>
<dbReference type="RefSeq" id="XP_033588198.1">
    <property type="nucleotide sequence ID" value="XM_033733891.1"/>
</dbReference>
<feature type="region of interest" description="Disordered" evidence="1">
    <location>
        <begin position="310"/>
        <end position="461"/>
    </location>
</feature>
<feature type="region of interest" description="Disordered" evidence="1">
    <location>
        <begin position="170"/>
        <end position="290"/>
    </location>
</feature>
<feature type="compositionally biased region" description="Polar residues" evidence="1">
    <location>
        <begin position="331"/>
        <end position="342"/>
    </location>
</feature>
<organism evidence="2 3">
    <name type="scientific">Neohortaea acidophila</name>
    <dbReference type="NCBI Taxonomy" id="245834"/>
    <lineage>
        <taxon>Eukaryota</taxon>
        <taxon>Fungi</taxon>
        <taxon>Dikarya</taxon>
        <taxon>Ascomycota</taxon>
        <taxon>Pezizomycotina</taxon>
        <taxon>Dothideomycetes</taxon>
        <taxon>Dothideomycetidae</taxon>
        <taxon>Mycosphaerellales</taxon>
        <taxon>Teratosphaeriaceae</taxon>
        <taxon>Neohortaea</taxon>
    </lineage>
</organism>
<accession>A0A6A6PNE6</accession>
<evidence type="ECO:0000256" key="1">
    <source>
        <dbReference type="SAM" id="MobiDB-lite"/>
    </source>
</evidence>
<feature type="compositionally biased region" description="Acidic residues" evidence="1">
    <location>
        <begin position="382"/>
        <end position="394"/>
    </location>
</feature>
<feature type="compositionally biased region" description="Acidic residues" evidence="1">
    <location>
        <begin position="354"/>
        <end position="367"/>
    </location>
</feature>
<dbReference type="EMBL" id="MU001637">
    <property type="protein sequence ID" value="KAF2481628.1"/>
    <property type="molecule type" value="Genomic_DNA"/>
</dbReference>
<proteinExistence type="predicted"/>
<gene>
    <name evidence="2" type="ORF">BDY17DRAFT_299363</name>
</gene>
<feature type="compositionally biased region" description="Polar residues" evidence="1">
    <location>
        <begin position="175"/>
        <end position="202"/>
    </location>
</feature>
<dbReference type="GeneID" id="54474893"/>
<sequence length="534" mass="57944">MAERPGASRRAACRRSFSDHTLPAEYLERLEQKRKQLDESIHKYIAAKEREYKGFEKDLRQEHKLSQGQAARNVALSHTLSESMRDSEQHVALQAEHVSAVDTVLTSPNRAAVDTPTPALQQATPEQWRLLSKLQDGMGSSEREQYLTGLFTPSYLAALDAEDAKRVKRAASDPEVSSTANTELLTPGSTASERANSESLAQGNPLRPSARLLAQRNSSSDASADGRLASAMRSPTQQPKRKRVSLALGDSIVKPSDNVPDALSHNTTSSHSRRRLPTAERDLPVLTKRSSPLNREQLLLEPTLLSAANTGSNKAEKQPATLAVAAAESTPAEQSQSTSTLIPVTAKPRKLDPDGDLFDLADEDSDAEPSHPSFDESAIANESDDDNDDDEDDEIAGRGIQARPSPHSPPPANDDEDNRETRYDATTGLIPEPSDKAEDSAVPYLSFGPGSALAPTEPGFRRPAVLRDPVYIGPDYEAAERIAVERDVYGSSTKDLPGNRGSFAAGSLGESYMAQHAEQMMKMRHSRQGTPVKS</sequence>
<evidence type="ECO:0000313" key="2">
    <source>
        <dbReference type="EMBL" id="KAF2481628.1"/>
    </source>
</evidence>
<dbReference type="AlphaFoldDB" id="A0A6A6PNE6"/>